<comment type="caution">
    <text evidence="1">The sequence shown here is derived from an EMBL/GenBank/DDBJ whole genome shotgun (WGS) entry which is preliminary data.</text>
</comment>
<keyword evidence="2" id="KW-1185">Reference proteome</keyword>
<organism evidence="1 2">
    <name type="scientific">Coemansia furcata</name>
    <dbReference type="NCBI Taxonomy" id="417177"/>
    <lineage>
        <taxon>Eukaryota</taxon>
        <taxon>Fungi</taxon>
        <taxon>Fungi incertae sedis</taxon>
        <taxon>Zoopagomycota</taxon>
        <taxon>Kickxellomycotina</taxon>
        <taxon>Kickxellomycetes</taxon>
        <taxon>Kickxellales</taxon>
        <taxon>Kickxellaceae</taxon>
        <taxon>Coemansia</taxon>
    </lineage>
</organism>
<gene>
    <name evidence="1" type="ORF">H4S07_002896</name>
</gene>
<dbReference type="Proteomes" id="UP001140096">
    <property type="component" value="Unassembled WGS sequence"/>
</dbReference>
<evidence type="ECO:0000313" key="2">
    <source>
        <dbReference type="Proteomes" id="UP001140096"/>
    </source>
</evidence>
<protein>
    <submittedName>
        <fullName evidence="1">Uncharacterized protein</fullName>
    </submittedName>
</protein>
<sequence length="210" mass="20954">MMYPKFAITLALVAAAGHVTADDSSNPTDINAIASLLSADFSDEITQISSLWTDTDFMSSLSSILSDNTDLWASIQATIDAAAGTPTDDGSDADIGNAVDISNSADSGDSADAGGDMNMNMSSDSGNGDNAVVINSVGDNANDSGDSGNPGDSVDTDSDDSGDSVDTDSDDSDNSGSSNPGSSQSNNANNVKPIAGALFASAIVCVAALF</sequence>
<evidence type="ECO:0000313" key="1">
    <source>
        <dbReference type="EMBL" id="KAJ2810056.1"/>
    </source>
</evidence>
<proteinExistence type="predicted"/>
<reference evidence="1" key="1">
    <citation type="submission" date="2022-07" db="EMBL/GenBank/DDBJ databases">
        <title>Phylogenomic reconstructions and comparative analyses of Kickxellomycotina fungi.</title>
        <authorList>
            <person name="Reynolds N.K."/>
            <person name="Stajich J.E."/>
            <person name="Barry K."/>
            <person name="Grigoriev I.V."/>
            <person name="Crous P."/>
            <person name="Smith M.E."/>
        </authorList>
    </citation>
    <scope>NUCLEOTIDE SEQUENCE</scope>
    <source>
        <strain evidence="1">CBS 102833</strain>
    </source>
</reference>
<accession>A0ACC1LKA7</accession>
<dbReference type="EMBL" id="JANBUP010000817">
    <property type="protein sequence ID" value="KAJ2810056.1"/>
    <property type="molecule type" value="Genomic_DNA"/>
</dbReference>
<name>A0ACC1LKA7_9FUNG</name>